<dbReference type="SUPFAM" id="SSF50960">
    <property type="entry name" value="TolB, C-terminal domain"/>
    <property type="match status" value="1"/>
</dbReference>
<dbReference type="InterPro" id="IPR022357">
    <property type="entry name" value="MIP_CS"/>
</dbReference>
<dbReference type="PANTHER" id="PTHR13227">
    <property type="entry name" value="EUKARYOTIC TRANSLATION INITIATION FACTOR 2A"/>
    <property type="match status" value="1"/>
</dbReference>
<evidence type="ECO:0000256" key="3">
    <source>
        <dbReference type="ARBA" id="ARBA00022540"/>
    </source>
</evidence>
<comment type="caution">
    <text evidence="13">The sequence shown here is derived from an EMBL/GenBank/DDBJ whole genome shotgun (WGS) entry which is preliminary data.</text>
</comment>
<accession>A0AA36NEU4</accession>
<organism evidence="13 14">
    <name type="scientific">Effrenium voratum</name>
    <dbReference type="NCBI Taxonomy" id="2562239"/>
    <lineage>
        <taxon>Eukaryota</taxon>
        <taxon>Sar</taxon>
        <taxon>Alveolata</taxon>
        <taxon>Dinophyceae</taxon>
        <taxon>Suessiales</taxon>
        <taxon>Symbiodiniaceae</taxon>
        <taxon>Effrenium</taxon>
    </lineage>
</organism>
<dbReference type="EMBL" id="CAUJNA010003339">
    <property type="protein sequence ID" value="CAJ1399548.1"/>
    <property type="molecule type" value="Genomic_DNA"/>
</dbReference>
<evidence type="ECO:0000256" key="8">
    <source>
        <dbReference type="ARBA" id="ARBA00022989"/>
    </source>
</evidence>
<evidence type="ECO:0000259" key="12">
    <source>
        <dbReference type="Pfam" id="PF08662"/>
    </source>
</evidence>
<evidence type="ECO:0000313" key="14">
    <source>
        <dbReference type="Proteomes" id="UP001178507"/>
    </source>
</evidence>
<dbReference type="PANTHER" id="PTHR13227:SF0">
    <property type="entry name" value="EUKARYOTIC TRANSLATION INITIATION FACTOR 2A"/>
    <property type="match status" value="1"/>
</dbReference>
<dbReference type="Pfam" id="PF08662">
    <property type="entry name" value="eIF2A"/>
    <property type="match status" value="1"/>
</dbReference>
<feature type="transmembrane region" description="Helical" evidence="11">
    <location>
        <begin position="352"/>
        <end position="374"/>
    </location>
</feature>
<sequence length="1026" mass="110117">MLRAGRAALGLALGVEAASLPKSLGSVSSLGGRCFESEGGGFIGSAPEGAVVWDIDAPCGPGKAYIHAAPGAECAPMTAGAGPLVHRYISAEVADADGFAGLVGSCGRLPEAAGPETTWKVADARRGGACAEEALTALGSLGRLLTRSAKERIRSCTLKGYTSGALPVQLLNWTPDEGQCLELVPGVGVVVHEGSLKKPTDPEDDEQVIPEPNVGNFLIAPGKEPWVAVYVPQGSMVARVSLYNLSKPSKLVMELNLPKKVKDCQMLWNFDGTALLANAGGSQDGHHPNWAILCGARNPIRKKPVASQLNAMPSSEPAQKASTHMQDGHDTVDRDTVFANYKSHGHTERSVFSLQFAVSLMVEFIGTMFFQILGGSAAKDMGAFVNAFALAVWIYVAANISGGHLNPAVSFSTCVCGFYPLLHTIVYVCLQVCGAICGAWALSGLVPGASAGMGDGGPGCFDSTVVSSELTRTQVFWWECLMTFTLISCVYACGVAKPGHGSHTPLAVGLSLFACAASGGQYTGGALNPARVLGPRVIFKCGEGWAGLYVGAQMLAAVFAMSVFAFVSGLGPLNPRVAKSALGLSWPEAMFLWITGSPPSRLQVTGKENISDFHHQIKNYHRDRNMPSEDKKSNGGVASWLEGLLGVKQFKHLEAMSDVDESGNSYFGSTYLYWLKPDERKKMEVCGVDKGLVQDLAWSPCSNEFMVIVGMLPAAMNLYSGATGKLEKSLGQSKRNTLKWNPFGRFVAVAGFGTLPGDLDFYDRSKDETVASLRAALTVDCSWFGDGRHFMAATVAPRMNEGNQITVYKYTGEAILKIDFKPDFVAARHEDTGAGARTKTQALLFAARWRPSIGKHEDRAASPPRDGEKRVKGLPTALAPGSGHVPLTNAYRPRNAEGGGAGTVAAMMRGEVAIPEGPQRERTEPWETKPVAPALEEWEIKKLEKEAKKLAEQREKEAKEKHQQALRDVVQNEKDTKKRIKELKQMLEELEKLKEKDWDELTEEDEVELDREAALRAELTALEQKG</sequence>
<evidence type="ECO:0000256" key="10">
    <source>
        <dbReference type="SAM" id="MobiDB-lite"/>
    </source>
</evidence>
<keyword evidence="5 11" id="KW-0812">Transmembrane</keyword>
<dbReference type="InterPro" id="IPR013979">
    <property type="entry name" value="TIF_beta_prop-like"/>
</dbReference>
<evidence type="ECO:0000256" key="4">
    <source>
        <dbReference type="ARBA" id="ARBA00022574"/>
    </source>
</evidence>
<dbReference type="PROSITE" id="PS00221">
    <property type="entry name" value="MIP"/>
    <property type="match status" value="1"/>
</dbReference>
<dbReference type="Pfam" id="PF00230">
    <property type="entry name" value="MIP"/>
    <property type="match status" value="1"/>
</dbReference>
<evidence type="ECO:0000256" key="11">
    <source>
        <dbReference type="SAM" id="Phobius"/>
    </source>
</evidence>
<feature type="region of interest" description="Disordered" evidence="10">
    <location>
        <begin position="951"/>
        <end position="977"/>
    </location>
</feature>
<evidence type="ECO:0000313" key="13">
    <source>
        <dbReference type="EMBL" id="CAJ1399548.1"/>
    </source>
</evidence>
<dbReference type="InterPro" id="IPR000425">
    <property type="entry name" value="MIP"/>
</dbReference>
<dbReference type="AlphaFoldDB" id="A0AA36NEU4"/>
<dbReference type="SUPFAM" id="SSF81338">
    <property type="entry name" value="Aquaporin-like"/>
    <property type="match status" value="1"/>
</dbReference>
<feature type="region of interest" description="Disordered" evidence="10">
    <location>
        <begin position="854"/>
        <end position="894"/>
    </location>
</feature>
<dbReference type="GO" id="GO:0003743">
    <property type="term" value="F:translation initiation factor activity"/>
    <property type="evidence" value="ECO:0007669"/>
    <property type="project" value="UniProtKB-KW"/>
</dbReference>
<keyword evidence="2" id="KW-0813">Transport</keyword>
<dbReference type="Proteomes" id="UP001178507">
    <property type="component" value="Unassembled WGS sequence"/>
</dbReference>
<keyword evidence="9 11" id="KW-0472">Membrane</keyword>
<evidence type="ECO:0000256" key="9">
    <source>
        <dbReference type="ARBA" id="ARBA00023136"/>
    </source>
</evidence>
<keyword evidence="7" id="KW-0648">Protein biosynthesis</keyword>
<dbReference type="PRINTS" id="PR00783">
    <property type="entry name" value="MINTRINSICP"/>
</dbReference>
<dbReference type="InterPro" id="IPR023271">
    <property type="entry name" value="Aquaporin-like"/>
</dbReference>
<feature type="transmembrane region" description="Helical" evidence="11">
    <location>
        <begin position="475"/>
        <end position="494"/>
    </location>
</feature>
<evidence type="ECO:0000256" key="1">
    <source>
        <dbReference type="ARBA" id="ARBA00004141"/>
    </source>
</evidence>
<evidence type="ECO:0000256" key="7">
    <source>
        <dbReference type="ARBA" id="ARBA00022917"/>
    </source>
</evidence>
<evidence type="ECO:0000256" key="2">
    <source>
        <dbReference type="ARBA" id="ARBA00022448"/>
    </source>
</evidence>
<dbReference type="GO" id="GO:0016020">
    <property type="term" value="C:membrane"/>
    <property type="evidence" value="ECO:0007669"/>
    <property type="project" value="UniProtKB-SubCell"/>
</dbReference>
<dbReference type="GO" id="GO:0003729">
    <property type="term" value="F:mRNA binding"/>
    <property type="evidence" value="ECO:0007669"/>
    <property type="project" value="TreeGrafter"/>
</dbReference>
<evidence type="ECO:0000256" key="5">
    <source>
        <dbReference type="ARBA" id="ARBA00022692"/>
    </source>
</evidence>
<keyword evidence="8 11" id="KW-1133">Transmembrane helix</keyword>
<feature type="domain" description="Translation initiation factor beta propellor-like" evidence="12">
    <location>
        <begin position="655"/>
        <end position="821"/>
    </location>
</feature>
<keyword evidence="6" id="KW-0677">Repeat</keyword>
<name>A0AA36NEU4_9DINO</name>
<dbReference type="InterPro" id="IPR011387">
    <property type="entry name" value="TIF2A"/>
</dbReference>
<dbReference type="GO" id="GO:0043022">
    <property type="term" value="F:ribosome binding"/>
    <property type="evidence" value="ECO:0007669"/>
    <property type="project" value="TreeGrafter"/>
</dbReference>
<dbReference type="Gene3D" id="1.20.1080.10">
    <property type="entry name" value="Glycerol uptake facilitator protein"/>
    <property type="match status" value="1"/>
</dbReference>
<feature type="compositionally biased region" description="Basic and acidic residues" evidence="10">
    <location>
        <begin position="854"/>
        <end position="871"/>
    </location>
</feature>
<dbReference type="GO" id="GO:0015267">
    <property type="term" value="F:channel activity"/>
    <property type="evidence" value="ECO:0007669"/>
    <property type="project" value="InterPro"/>
</dbReference>
<feature type="transmembrane region" description="Helical" evidence="11">
    <location>
        <begin position="381"/>
        <end position="398"/>
    </location>
</feature>
<evidence type="ECO:0000256" key="6">
    <source>
        <dbReference type="ARBA" id="ARBA00022737"/>
    </source>
</evidence>
<gene>
    <name evidence="13" type="ORF">EVOR1521_LOCUS23060</name>
</gene>
<keyword evidence="3" id="KW-0396">Initiation factor</keyword>
<dbReference type="GO" id="GO:0000049">
    <property type="term" value="F:tRNA binding"/>
    <property type="evidence" value="ECO:0007669"/>
    <property type="project" value="TreeGrafter"/>
</dbReference>
<keyword evidence="4" id="KW-0853">WD repeat</keyword>
<comment type="subcellular location">
    <subcellularLocation>
        <location evidence="1">Membrane</location>
        <topology evidence="1">Multi-pass membrane protein</topology>
    </subcellularLocation>
</comment>
<keyword evidence="14" id="KW-1185">Reference proteome</keyword>
<dbReference type="GO" id="GO:0022627">
    <property type="term" value="C:cytosolic small ribosomal subunit"/>
    <property type="evidence" value="ECO:0007669"/>
    <property type="project" value="TreeGrafter"/>
</dbReference>
<proteinExistence type="predicted"/>
<reference evidence="13" key="1">
    <citation type="submission" date="2023-08" db="EMBL/GenBank/DDBJ databases">
        <authorList>
            <person name="Chen Y."/>
            <person name="Shah S."/>
            <person name="Dougan E. K."/>
            <person name="Thang M."/>
            <person name="Chan C."/>
        </authorList>
    </citation>
    <scope>NUCLEOTIDE SEQUENCE</scope>
</reference>
<feature type="transmembrane region" description="Helical" evidence="11">
    <location>
        <begin position="544"/>
        <end position="567"/>
    </location>
</feature>
<protein>
    <recommendedName>
        <fullName evidence="12">Translation initiation factor beta propellor-like domain-containing protein</fullName>
    </recommendedName>
</protein>